<protein>
    <recommendedName>
        <fullName evidence="15">C4-dicarboxylate transport sensor protein DctB</fullName>
        <ecNumber evidence="3">2.7.13.3</ecNumber>
    </recommendedName>
</protein>
<dbReference type="SUPFAM" id="SSF55874">
    <property type="entry name" value="ATPase domain of HSP90 chaperone/DNA topoisomerase II/histidine kinase"/>
    <property type="match status" value="1"/>
</dbReference>
<reference evidence="19 20" key="2">
    <citation type="journal article" date="2018" name="Nature">
        <title>Mutant phenotypes for thousands of bacterial genes of unknown function.</title>
        <authorList>
            <person name="Price M.N."/>
            <person name="Wetmore K.M."/>
            <person name="Waters R.J."/>
            <person name="Callaghan M."/>
            <person name="Ray J."/>
            <person name="Liu H."/>
            <person name="Kuehl J.V."/>
            <person name="Melnyk R.A."/>
            <person name="Lamson J.S."/>
            <person name="Suh Y."/>
            <person name="Carlson H.K."/>
            <person name="Esquivel Z."/>
            <person name="Sadeeshkumar H."/>
            <person name="Chakraborty R."/>
            <person name="Zane G.M."/>
            <person name="Rubin B.E."/>
            <person name="Wall J.D."/>
            <person name="Visel A."/>
            <person name="Bristow J."/>
            <person name="Blow M.J."/>
            <person name="Arkin A.P."/>
            <person name="Deutschbauer A.M."/>
        </authorList>
    </citation>
    <scope>NUCLEOTIDE SEQUENCE [LARGE SCALE GENOMIC DNA]</scope>
    <source>
        <strain evidence="19 20">FW300-N2C3</strain>
    </source>
</reference>
<dbReference type="PANTHER" id="PTHR43065">
    <property type="entry name" value="SENSOR HISTIDINE KINASE"/>
    <property type="match status" value="1"/>
</dbReference>
<dbReference type="GO" id="GO:0005886">
    <property type="term" value="C:plasma membrane"/>
    <property type="evidence" value="ECO:0007669"/>
    <property type="project" value="UniProtKB-SubCell"/>
</dbReference>
<dbReference type="Gene3D" id="6.10.250.3020">
    <property type="match status" value="1"/>
</dbReference>
<dbReference type="FunFam" id="1.10.287.130:FF:000049">
    <property type="entry name" value="C4-dicarboxylate transport sensor protein DctB"/>
    <property type="match status" value="1"/>
</dbReference>
<sequence>MLPTTRTLRLSLYTLLILAGAAVAATLAVRHAEREALKEDASRASQQLALYANSLHTLIERYRALPAVLALDPELRSALKGPVSAAQQAALNRKLEQINGAAQSSTLELLDHSGLAVAASNWRLPSSYVGHNYGFRPYFIQTRTQGTGRFYAVGVTSGIPGYFLSSAVTGDNGEFLGAMVVKLEFPELEREWRQGSDTLLVSDARGIIFIANRPGWRYRHLQPLTDSDRAELKATRQYDKQPLQALAHEPLRRFDDNSHLARVEAPDGSADYLWESLPLSAEGWTLHLLRRPQIAVEDLRNAGLAAAGLWLALVFLLLFLNQRWRLAKLRQRSREELERLVEERTRDLRTAQDGLVQSAKLAALGQMSAALAHEINQPLTAQRMQLATLRLLLDHGRVDDAYKALKPVDDMLTRMAALTGHLKTFARKSPSGLRERLDLAAVVDQALQLLDTRLRDEQVSTVLHLTRPAWVRGDAIRLEQVLINLLRNALDAMAGQPLKRLEVRLEADDQLWRLTVSDSGTGIAEEHLGQVFDPFFTTKPVGDGLGLGLAVSFAIIHESGGRLSADNHENGAVFCVTLPIDQEAQLHA</sequence>
<keyword evidence="13" id="KW-0902">Two-component regulatory system</keyword>
<evidence type="ECO:0000256" key="7">
    <source>
        <dbReference type="ARBA" id="ARBA00022679"/>
    </source>
</evidence>
<dbReference type="Pfam" id="PF00512">
    <property type="entry name" value="HisKA"/>
    <property type="match status" value="1"/>
</dbReference>
<dbReference type="PROSITE" id="PS50109">
    <property type="entry name" value="HIS_KIN"/>
    <property type="match status" value="1"/>
</dbReference>
<dbReference type="RefSeq" id="WP_060743141.1">
    <property type="nucleotide sequence ID" value="NZ_CP012831.1"/>
</dbReference>
<keyword evidence="11" id="KW-0067">ATP-binding</keyword>
<dbReference type="SMART" id="SM00387">
    <property type="entry name" value="HATPase_c"/>
    <property type="match status" value="1"/>
</dbReference>
<evidence type="ECO:0000256" key="14">
    <source>
        <dbReference type="ARBA" id="ARBA00023136"/>
    </source>
</evidence>
<evidence type="ECO:0000256" key="10">
    <source>
        <dbReference type="ARBA" id="ARBA00022777"/>
    </source>
</evidence>
<feature type="domain" description="Histidine kinase" evidence="18">
    <location>
        <begin position="370"/>
        <end position="582"/>
    </location>
</feature>
<feature type="transmembrane region" description="Helical" evidence="17">
    <location>
        <begin position="302"/>
        <end position="320"/>
    </location>
</feature>
<keyword evidence="9" id="KW-0547">Nucleotide-binding</keyword>
<dbReference type="Pfam" id="PF02518">
    <property type="entry name" value="HATPase_c"/>
    <property type="match status" value="1"/>
</dbReference>
<dbReference type="Proteomes" id="UP000059425">
    <property type="component" value="Chromosome"/>
</dbReference>
<dbReference type="SUPFAM" id="SSF47384">
    <property type="entry name" value="Homodimeric domain of signal transducing histidine kinase"/>
    <property type="match status" value="1"/>
</dbReference>
<dbReference type="InterPro" id="IPR029151">
    <property type="entry name" value="Sensor-like_sf"/>
</dbReference>
<dbReference type="OrthoDB" id="9772100at2"/>
<evidence type="ECO:0000256" key="3">
    <source>
        <dbReference type="ARBA" id="ARBA00012438"/>
    </source>
</evidence>
<evidence type="ECO:0000256" key="12">
    <source>
        <dbReference type="ARBA" id="ARBA00022989"/>
    </source>
</evidence>
<keyword evidence="7" id="KW-0808">Transferase</keyword>
<dbReference type="InterPro" id="IPR036890">
    <property type="entry name" value="HATPase_C_sf"/>
</dbReference>
<keyword evidence="6" id="KW-0597">Phosphoprotein</keyword>
<dbReference type="InterPro" id="IPR036097">
    <property type="entry name" value="HisK_dim/P_sf"/>
</dbReference>
<evidence type="ECO:0000256" key="2">
    <source>
        <dbReference type="ARBA" id="ARBA00004429"/>
    </source>
</evidence>
<evidence type="ECO:0000256" key="17">
    <source>
        <dbReference type="SAM" id="Phobius"/>
    </source>
</evidence>
<dbReference type="InterPro" id="IPR003594">
    <property type="entry name" value="HATPase_dom"/>
</dbReference>
<dbReference type="SUPFAM" id="SSF103190">
    <property type="entry name" value="Sensory domain-like"/>
    <property type="match status" value="1"/>
</dbReference>
<comment type="subcellular location">
    <subcellularLocation>
        <location evidence="2">Cell inner membrane</location>
        <topology evidence="2">Multi-pass membrane protein</topology>
    </subcellularLocation>
</comment>
<evidence type="ECO:0000256" key="5">
    <source>
        <dbReference type="ARBA" id="ARBA00022519"/>
    </source>
</evidence>
<dbReference type="CDD" id="cd00082">
    <property type="entry name" value="HisKA"/>
    <property type="match status" value="1"/>
</dbReference>
<accession>A0A0N9WZP5</accession>
<keyword evidence="14 17" id="KW-0472">Membrane</keyword>
<dbReference type="PRINTS" id="PR00344">
    <property type="entry name" value="BCTRLSENSOR"/>
</dbReference>
<dbReference type="EC" id="2.7.13.3" evidence="3"/>
<dbReference type="AlphaFoldDB" id="A0A0N9WZP5"/>
<evidence type="ECO:0000256" key="4">
    <source>
        <dbReference type="ARBA" id="ARBA00022475"/>
    </source>
</evidence>
<evidence type="ECO:0000256" key="13">
    <source>
        <dbReference type="ARBA" id="ARBA00023012"/>
    </source>
</evidence>
<feature type="coiled-coil region" evidence="16">
    <location>
        <begin position="326"/>
        <end position="354"/>
    </location>
</feature>
<dbReference type="GO" id="GO:0005524">
    <property type="term" value="F:ATP binding"/>
    <property type="evidence" value="ECO:0007669"/>
    <property type="project" value="UniProtKB-KW"/>
</dbReference>
<evidence type="ECO:0000313" key="19">
    <source>
        <dbReference type="EMBL" id="ALI11082.1"/>
    </source>
</evidence>
<evidence type="ECO:0000259" key="18">
    <source>
        <dbReference type="PROSITE" id="PS50109"/>
    </source>
</evidence>
<dbReference type="Gene3D" id="1.10.287.130">
    <property type="match status" value="1"/>
</dbReference>
<reference evidence="20" key="1">
    <citation type="submission" date="2015-09" db="EMBL/GenBank/DDBJ databases">
        <title>Whole genome sequence of Pseudomonas fluorescens FW300-N2C3.</title>
        <authorList>
            <person name="Ray J."/>
            <person name="Melnyk R."/>
            <person name="Deutschbauer A."/>
        </authorList>
    </citation>
    <scope>NUCLEOTIDE SEQUENCE [LARGE SCALE GENOMIC DNA]</scope>
    <source>
        <strain evidence="20">FW300-N2C3</strain>
    </source>
</reference>
<dbReference type="PANTHER" id="PTHR43065:SF46">
    <property type="entry name" value="C4-DICARBOXYLATE TRANSPORT SENSOR PROTEIN DCTB"/>
    <property type="match status" value="1"/>
</dbReference>
<gene>
    <name evidence="19" type="ORF">AO356_17805</name>
</gene>
<comment type="catalytic activity">
    <reaction evidence="1">
        <text>ATP + protein L-histidine = ADP + protein N-phospho-L-histidine.</text>
        <dbReference type="EC" id="2.7.13.3"/>
    </reaction>
</comment>
<keyword evidence="4" id="KW-1003">Cell membrane</keyword>
<dbReference type="SMART" id="SM00388">
    <property type="entry name" value="HisKA"/>
    <property type="match status" value="1"/>
</dbReference>
<keyword evidence="12 17" id="KW-1133">Transmembrane helix</keyword>
<evidence type="ECO:0000313" key="20">
    <source>
        <dbReference type="Proteomes" id="UP000059425"/>
    </source>
</evidence>
<dbReference type="InterPro" id="IPR004358">
    <property type="entry name" value="Sig_transdc_His_kin-like_C"/>
</dbReference>
<dbReference type="Gene3D" id="3.30.565.10">
    <property type="entry name" value="Histidine kinase-like ATPase, C-terminal domain"/>
    <property type="match status" value="1"/>
</dbReference>
<proteinExistence type="predicted"/>
<dbReference type="GO" id="GO:0000155">
    <property type="term" value="F:phosphorelay sensor kinase activity"/>
    <property type="evidence" value="ECO:0007669"/>
    <property type="project" value="InterPro"/>
</dbReference>
<dbReference type="InterPro" id="IPR003661">
    <property type="entry name" value="HisK_dim/P_dom"/>
</dbReference>
<evidence type="ECO:0000256" key="8">
    <source>
        <dbReference type="ARBA" id="ARBA00022692"/>
    </source>
</evidence>
<dbReference type="InterPro" id="IPR005467">
    <property type="entry name" value="His_kinase_dom"/>
</dbReference>
<name>A0A0N9WZP5_PSEFL</name>
<dbReference type="EMBL" id="CP012831">
    <property type="protein sequence ID" value="ALI11082.1"/>
    <property type="molecule type" value="Genomic_DNA"/>
</dbReference>
<keyword evidence="8 17" id="KW-0812">Transmembrane</keyword>
<evidence type="ECO:0000256" key="1">
    <source>
        <dbReference type="ARBA" id="ARBA00000085"/>
    </source>
</evidence>
<evidence type="ECO:0000256" key="11">
    <source>
        <dbReference type="ARBA" id="ARBA00022840"/>
    </source>
</evidence>
<keyword evidence="16" id="KW-0175">Coiled coil</keyword>
<dbReference type="PIRSF" id="PIRSF036431">
    <property type="entry name" value="STHK_DctB"/>
    <property type="match status" value="1"/>
</dbReference>
<keyword evidence="10" id="KW-0418">Kinase</keyword>
<dbReference type="Gene3D" id="3.30.450.20">
    <property type="entry name" value="PAS domain"/>
    <property type="match status" value="2"/>
</dbReference>
<evidence type="ECO:0000256" key="9">
    <source>
        <dbReference type="ARBA" id="ARBA00022741"/>
    </source>
</evidence>
<evidence type="ECO:0000256" key="16">
    <source>
        <dbReference type="SAM" id="Coils"/>
    </source>
</evidence>
<dbReference type="InterPro" id="IPR017055">
    <property type="entry name" value="Sig_transdc_His_kinase_DctB"/>
</dbReference>
<keyword evidence="5" id="KW-0997">Cell inner membrane</keyword>
<evidence type="ECO:0000256" key="6">
    <source>
        <dbReference type="ARBA" id="ARBA00022553"/>
    </source>
</evidence>
<organism evidence="19 20">
    <name type="scientific">Pseudomonas fluorescens</name>
    <dbReference type="NCBI Taxonomy" id="294"/>
    <lineage>
        <taxon>Bacteria</taxon>
        <taxon>Pseudomonadati</taxon>
        <taxon>Pseudomonadota</taxon>
        <taxon>Gammaproteobacteria</taxon>
        <taxon>Pseudomonadales</taxon>
        <taxon>Pseudomonadaceae</taxon>
        <taxon>Pseudomonas</taxon>
    </lineage>
</organism>
<evidence type="ECO:0000256" key="15">
    <source>
        <dbReference type="ARBA" id="ARBA00073143"/>
    </source>
</evidence>